<evidence type="ECO:0000313" key="2">
    <source>
        <dbReference type="EMBL" id="XAH73080.1"/>
    </source>
</evidence>
<name>A0ABZ3EU66_9FIRM</name>
<dbReference type="InterPro" id="IPR043770">
    <property type="entry name" value="DUF5716_C"/>
</dbReference>
<sequence>MMLLEKTEGILKKNSRRIAIGYDLCDSYAQISYCFPDSKEPETLAVVTGTEQFNIPLVLCKKNGVNQWFYGREALKFAGEGEGVLVKDLLSLAREGEPVEIDGDSFDSVALLTLFIKRSMSALGMIAPPEYLEGIMFTADDLDKRMVDVFSRVAANLHLKTDKIFFQSHVESFYYYTVYQPEELWTYEVLLCDYDNRRMKVYALNSNRKTTPVVMYIDIEQYEQMRRREPEALTEMEETEKHLLDMQFLDIVKEKCKDRIISCAYLIGDGYKEDWASESLKYLCMGRRVFMGNNLYGKGACYGIREKLGWSEAGKNYAFLGLDKLKANIGMKVLRKGLDSYFAVMDAGVNWFEAGKEYDVILEDGSDISIILTPLNGKEAREIHMTLEGIPERPKRTTRLRIAMEMTSENQVNIRVKDMGFGELFPSSGGEWVKTFDMV</sequence>
<dbReference type="RefSeq" id="WP_342756688.1">
    <property type="nucleotide sequence ID" value="NZ_CP146256.1"/>
</dbReference>
<evidence type="ECO:0000313" key="3">
    <source>
        <dbReference type="Proteomes" id="UP001451571"/>
    </source>
</evidence>
<dbReference type="EMBL" id="CP146256">
    <property type="protein sequence ID" value="XAH73080.1"/>
    <property type="molecule type" value="Genomic_DNA"/>
</dbReference>
<reference evidence="2 3" key="1">
    <citation type="submission" date="2024-02" db="EMBL/GenBank/DDBJ databases">
        <title>Bacterial strain from lacustrine sediment.</title>
        <authorList>
            <person name="Petit C."/>
            <person name="Fadhlaoui K."/>
        </authorList>
    </citation>
    <scope>NUCLEOTIDE SEQUENCE [LARGE SCALE GENOMIC DNA]</scope>
    <source>
        <strain evidence="2 3">IPX-CK</strain>
    </source>
</reference>
<feature type="domain" description="DUF5716" evidence="1">
    <location>
        <begin position="135"/>
        <end position="437"/>
    </location>
</feature>
<dbReference type="Proteomes" id="UP001451571">
    <property type="component" value="Chromosome"/>
</dbReference>
<proteinExistence type="predicted"/>
<protein>
    <submittedName>
        <fullName evidence="2">DUF5716 family protein</fullName>
    </submittedName>
</protein>
<gene>
    <name evidence="2" type="ORF">V6984_16445</name>
</gene>
<evidence type="ECO:0000259" key="1">
    <source>
        <dbReference type="Pfam" id="PF18980"/>
    </source>
</evidence>
<keyword evidence="3" id="KW-1185">Reference proteome</keyword>
<accession>A0ABZ3EU66</accession>
<dbReference type="Pfam" id="PF18980">
    <property type="entry name" value="DUF5716_C"/>
    <property type="match status" value="1"/>
</dbReference>
<organism evidence="2 3">
    <name type="scientific">Kineothrix sedimenti</name>
    <dbReference type="NCBI Taxonomy" id="3123317"/>
    <lineage>
        <taxon>Bacteria</taxon>
        <taxon>Bacillati</taxon>
        <taxon>Bacillota</taxon>
        <taxon>Clostridia</taxon>
        <taxon>Lachnospirales</taxon>
        <taxon>Lachnospiraceae</taxon>
        <taxon>Kineothrix</taxon>
    </lineage>
</organism>